<sequence>MSTNIRATESTNGLNKGGLDSVQPATKTPKAVNESPNFSQNPSNMADRRKKIYNFAETPEAILAKYSQEPPSLELHIHHHHYRFGNQEGIIPRNSEMIKIFIQYIQQGQIPPSATEVFRDAGIRFYEGCIIIKITDHRNAVMTEKDEDSAENQGTAKETVDDEVSSKAPLDDPDTTAAQQRSYISLLRPTSLSLYHDLMYTSDPSHGRFTDQLAVNMESEILSLTVRNIDLTVKEKPVDLSPIIYTKVAEQTTTIPRPSYKTIKEAVSHLHHHRPLGKKAVRPLHSDLTHPSSSSFETMMLIMDESERGERSKMANSGGANSSNSSQFMRLSFIEQWRKKRDRMRATQKAQAQLQRSQKGQGQSQSGLPGQQPVQKSGIPGQPVQGQGQNPRQLQQQQQLQQLQQHHPGQPSQQQQLQQQQQQSQYQQQQQHQQYQQSQQPTQSYQQVRNNTSVPQPNSAGMPNMTGQNSYQQHLQRSNAMLQQKQQQLPLGQQQPSPSQQQSQLGNIQRNPITGLPKITQAQFAQLTPQQQQMIRMQHQQQMQLYQAKKMAAANNNNNNNSNSNPNNLNFNSPNMGNTINSPGSPNNGIYQGQQMQAASPSSRQSTPGINPTNSAGKRRKASKTVPGARKIGGKTLPGGSPQNSGGVGPSPSKKAKKG</sequence>
<gene>
    <name evidence="3" type="ORF">NADFUDRAFT_68093</name>
</gene>
<evidence type="ECO:0000256" key="1">
    <source>
        <dbReference type="SAM" id="MobiDB-lite"/>
    </source>
</evidence>
<dbReference type="InterPro" id="IPR046468">
    <property type="entry name" value="Spt20-like_SEP"/>
</dbReference>
<feature type="compositionally biased region" description="Low complexity" evidence="1">
    <location>
        <begin position="482"/>
        <end position="505"/>
    </location>
</feature>
<dbReference type="OrthoDB" id="1932706at2759"/>
<dbReference type="GO" id="GO:0000124">
    <property type="term" value="C:SAGA complex"/>
    <property type="evidence" value="ECO:0007669"/>
    <property type="project" value="InterPro"/>
</dbReference>
<name>A0A1E3PCK4_9ASCO</name>
<evidence type="ECO:0000259" key="2">
    <source>
        <dbReference type="Pfam" id="PF12090"/>
    </source>
</evidence>
<feature type="region of interest" description="Disordered" evidence="1">
    <location>
        <begin position="554"/>
        <end position="659"/>
    </location>
</feature>
<dbReference type="Proteomes" id="UP000095009">
    <property type="component" value="Unassembled WGS sequence"/>
</dbReference>
<keyword evidence="4" id="KW-1185">Reference proteome</keyword>
<organism evidence="3 4">
    <name type="scientific">Nadsonia fulvescens var. elongata DSM 6958</name>
    <dbReference type="NCBI Taxonomy" id="857566"/>
    <lineage>
        <taxon>Eukaryota</taxon>
        <taxon>Fungi</taxon>
        <taxon>Dikarya</taxon>
        <taxon>Ascomycota</taxon>
        <taxon>Saccharomycotina</taxon>
        <taxon>Dipodascomycetes</taxon>
        <taxon>Dipodascales</taxon>
        <taxon>Dipodascales incertae sedis</taxon>
        <taxon>Nadsonia</taxon>
    </lineage>
</organism>
<evidence type="ECO:0000313" key="3">
    <source>
        <dbReference type="EMBL" id="ODQ63153.1"/>
    </source>
</evidence>
<dbReference type="AlphaFoldDB" id="A0A1E3PCK4"/>
<feature type="compositionally biased region" description="Low complexity" evidence="1">
    <location>
        <begin position="554"/>
        <end position="575"/>
    </location>
</feature>
<reference evidence="3 4" key="1">
    <citation type="journal article" date="2016" name="Proc. Natl. Acad. Sci. U.S.A.">
        <title>Comparative genomics of biotechnologically important yeasts.</title>
        <authorList>
            <person name="Riley R."/>
            <person name="Haridas S."/>
            <person name="Wolfe K.H."/>
            <person name="Lopes M.R."/>
            <person name="Hittinger C.T."/>
            <person name="Goeker M."/>
            <person name="Salamov A.A."/>
            <person name="Wisecaver J.H."/>
            <person name="Long T.M."/>
            <person name="Calvey C.H."/>
            <person name="Aerts A.L."/>
            <person name="Barry K.W."/>
            <person name="Choi C."/>
            <person name="Clum A."/>
            <person name="Coughlan A.Y."/>
            <person name="Deshpande S."/>
            <person name="Douglass A.P."/>
            <person name="Hanson S.J."/>
            <person name="Klenk H.-P."/>
            <person name="LaButti K.M."/>
            <person name="Lapidus A."/>
            <person name="Lindquist E.A."/>
            <person name="Lipzen A.M."/>
            <person name="Meier-Kolthoff J.P."/>
            <person name="Ohm R.A."/>
            <person name="Otillar R.P."/>
            <person name="Pangilinan J.L."/>
            <person name="Peng Y."/>
            <person name="Rokas A."/>
            <person name="Rosa C.A."/>
            <person name="Scheuner C."/>
            <person name="Sibirny A.A."/>
            <person name="Slot J.C."/>
            <person name="Stielow J.B."/>
            <person name="Sun H."/>
            <person name="Kurtzman C.P."/>
            <person name="Blackwell M."/>
            <person name="Grigoriev I.V."/>
            <person name="Jeffries T.W."/>
        </authorList>
    </citation>
    <scope>NUCLEOTIDE SEQUENCE [LARGE SCALE GENOMIC DNA]</scope>
    <source>
        <strain evidence="3 4">DSM 6958</strain>
    </source>
</reference>
<dbReference type="EMBL" id="KV454416">
    <property type="protein sequence ID" value="ODQ63153.1"/>
    <property type="molecule type" value="Genomic_DNA"/>
</dbReference>
<accession>A0A1E3PCK4</accession>
<feature type="compositionally biased region" description="Polar residues" evidence="1">
    <location>
        <begin position="1"/>
        <end position="14"/>
    </location>
</feature>
<feature type="compositionally biased region" description="Polar residues" evidence="1">
    <location>
        <begin position="34"/>
        <end position="44"/>
    </location>
</feature>
<dbReference type="PANTHER" id="PTHR13526">
    <property type="entry name" value="TRANSCRIPTION FACTOR SPT20 HOMOLOG"/>
    <property type="match status" value="1"/>
</dbReference>
<dbReference type="STRING" id="857566.A0A1E3PCK4"/>
<proteinExistence type="predicted"/>
<feature type="region of interest" description="Disordered" evidence="1">
    <location>
        <begin position="339"/>
        <end position="505"/>
    </location>
</feature>
<dbReference type="GO" id="GO:0003712">
    <property type="term" value="F:transcription coregulator activity"/>
    <property type="evidence" value="ECO:0007669"/>
    <property type="project" value="InterPro"/>
</dbReference>
<feature type="compositionally biased region" description="Low complexity" evidence="1">
    <location>
        <begin position="315"/>
        <end position="326"/>
    </location>
</feature>
<feature type="region of interest" description="Disordered" evidence="1">
    <location>
        <begin position="143"/>
        <end position="179"/>
    </location>
</feature>
<dbReference type="GO" id="GO:0006357">
    <property type="term" value="P:regulation of transcription by RNA polymerase II"/>
    <property type="evidence" value="ECO:0007669"/>
    <property type="project" value="TreeGrafter"/>
</dbReference>
<feature type="region of interest" description="Disordered" evidence="1">
    <location>
        <begin position="273"/>
        <end position="327"/>
    </location>
</feature>
<feature type="compositionally biased region" description="Basic residues" evidence="1">
    <location>
        <begin position="273"/>
        <end position="282"/>
    </location>
</feature>
<protein>
    <recommendedName>
        <fullName evidence="2">Spt20-like SEP domain-containing protein</fullName>
    </recommendedName>
</protein>
<feature type="domain" description="Spt20-like SEP" evidence="2">
    <location>
        <begin position="67"/>
        <end position="243"/>
    </location>
</feature>
<dbReference type="PANTHER" id="PTHR13526:SF8">
    <property type="entry name" value="TRANSCRIPTION FACTOR SPT20 HOMOLOG"/>
    <property type="match status" value="1"/>
</dbReference>
<feature type="compositionally biased region" description="Low complexity" evidence="1">
    <location>
        <begin position="350"/>
        <end position="447"/>
    </location>
</feature>
<feature type="compositionally biased region" description="Polar residues" evidence="1">
    <location>
        <begin position="576"/>
        <end position="616"/>
    </location>
</feature>
<evidence type="ECO:0000313" key="4">
    <source>
        <dbReference type="Proteomes" id="UP000095009"/>
    </source>
</evidence>
<feature type="region of interest" description="Disordered" evidence="1">
    <location>
        <begin position="1"/>
        <end position="46"/>
    </location>
</feature>
<dbReference type="Pfam" id="PF12090">
    <property type="entry name" value="Spt20_SEP"/>
    <property type="match status" value="1"/>
</dbReference>
<dbReference type="InterPro" id="IPR021950">
    <property type="entry name" value="Spt20"/>
</dbReference>
<feature type="compositionally biased region" description="Polar residues" evidence="1">
    <location>
        <begin position="448"/>
        <end position="481"/>
    </location>
</feature>